<sequence>MKLQTQIPLSKANNPIDYSSKILILGSCFSQNMGDKLAYFKFPVLQNPFGILFHPLAIENLVKKAVDKYEYTERDIFQFQGRWQCFEAHSELSSSNKEVLLERLNSAVLETNKYVSEASHIAITLGTAWVYRHLEKNILVANCHKVPQREFQKTLLKENEIVTSITATVNSIKAVNPEAQIIFTISPVRHLKDGFIENQRSKSVLISAIHATVGVPPLGARGLYFPSYEIMMDELRDYRFYKEDMVHPNVLAIDYIWEKFRSVWISEEVGEAMAKVAEIQKGLAHRPFDEQSEGHQKFLKTLDQKIAYIKQRYPFMNFENSSS</sequence>
<dbReference type="Proteomes" id="UP000323188">
    <property type="component" value="Unassembled WGS sequence"/>
</dbReference>
<protein>
    <submittedName>
        <fullName evidence="2">GSCFA domain-containing protein</fullName>
    </submittedName>
</protein>
<feature type="domain" description="GSCFA" evidence="1">
    <location>
        <begin position="21"/>
        <end position="260"/>
    </location>
</feature>
<organism evidence="2 3">
    <name type="scientific">Maribacter flavus</name>
    <dbReference type="NCBI Taxonomy" id="1658664"/>
    <lineage>
        <taxon>Bacteria</taxon>
        <taxon>Pseudomonadati</taxon>
        <taxon>Bacteroidota</taxon>
        <taxon>Flavobacteriia</taxon>
        <taxon>Flavobacteriales</taxon>
        <taxon>Flavobacteriaceae</taxon>
        <taxon>Maribacter</taxon>
    </lineage>
</organism>
<dbReference type="SUPFAM" id="SSF52266">
    <property type="entry name" value="SGNH hydrolase"/>
    <property type="match status" value="1"/>
</dbReference>
<proteinExistence type="predicted"/>
<dbReference type="AlphaFoldDB" id="A0A5B2TZH1"/>
<accession>A0A5B2TZH1</accession>
<dbReference type="InterPro" id="IPR014982">
    <property type="entry name" value="GSCFA"/>
</dbReference>
<evidence type="ECO:0000313" key="3">
    <source>
        <dbReference type="Proteomes" id="UP000323188"/>
    </source>
</evidence>
<comment type="caution">
    <text evidence="2">The sequence shown here is derived from an EMBL/GenBank/DDBJ whole genome shotgun (WGS) entry which is preliminary data.</text>
</comment>
<name>A0A5B2TZH1_9FLAO</name>
<evidence type="ECO:0000259" key="1">
    <source>
        <dbReference type="Pfam" id="PF08885"/>
    </source>
</evidence>
<evidence type="ECO:0000313" key="2">
    <source>
        <dbReference type="EMBL" id="KAA2219926.1"/>
    </source>
</evidence>
<dbReference type="Pfam" id="PF08885">
    <property type="entry name" value="GSCFA"/>
    <property type="match status" value="1"/>
</dbReference>
<dbReference type="EMBL" id="VUOE01000001">
    <property type="protein sequence ID" value="KAA2219926.1"/>
    <property type="molecule type" value="Genomic_DNA"/>
</dbReference>
<reference evidence="2 3" key="1">
    <citation type="submission" date="2019-09" db="EMBL/GenBank/DDBJ databases">
        <authorList>
            <person name="Khan S.A."/>
            <person name="Jeon C.O."/>
            <person name="Chun B.H."/>
            <person name="Jeong S.E."/>
        </authorList>
    </citation>
    <scope>NUCLEOTIDE SEQUENCE [LARGE SCALE GENOMIC DNA]</scope>
    <source>
        <strain evidence="2 3">KCTC 42508</strain>
    </source>
</reference>
<gene>
    <name evidence="2" type="ORF">F0361_10165</name>
</gene>
<dbReference type="RefSeq" id="WP_154918424.1">
    <property type="nucleotide sequence ID" value="NZ_VUOE01000001.1"/>
</dbReference>